<keyword evidence="2" id="KW-1185">Reference proteome</keyword>
<comment type="caution">
    <text evidence="1">The sequence shown here is derived from an EMBL/GenBank/DDBJ whole genome shotgun (WGS) entry which is preliminary data.</text>
</comment>
<evidence type="ECO:0000313" key="1">
    <source>
        <dbReference type="EMBL" id="KAK4357949.1"/>
    </source>
</evidence>
<name>A0AAE1RVE0_9SOLA</name>
<accession>A0AAE1RVE0</accession>
<dbReference type="Proteomes" id="UP001291623">
    <property type="component" value="Unassembled WGS sequence"/>
</dbReference>
<proteinExistence type="predicted"/>
<sequence>MQVFIKAHTCCLESFFRSLGEVVGIRRTFLSHASVVHMGVAKDKTSLHSAQAEERKPLA</sequence>
<gene>
    <name evidence="1" type="ORF">RND71_023559</name>
</gene>
<protein>
    <submittedName>
        <fullName evidence="1">Uncharacterized protein</fullName>
    </submittedName>
</protein>
<organism evidence="1 2">
    <name type="scientific">Anisodus tanguticus</name>
    <dbReference type="NCBI Taxonomy" id="243964"/>
    <lineage>
        <taxon>Eukaryota</taxon>
        <taxon>Viridiplantae</taxon>
        <taxon>Streptophyta</taxon>
        <taxon>Embryophyta</taxon>
        <taxon>Tracheophyta</taxon>
        <taxon>Spermatophyta</taxon>
        <taxon>Magnoliopsida</taxon>
        <taxon>eudicotyledons</taxon>
        <taxon>Gunneridae</taxon>
        <taxon>Pentapetalae</taxon>
        <taxon>asterids</taxon>
        <taxon>lamiids</taxon>
        <taxon>Solanales</taxon>
        <taxon>Solanaceae</taxon>
        <taxon>Solanoideae</taxon>
        <taxon>Hyoscyameae</taxon>
        <taxon>Anisodus</taxon>
    </lineage>
</organism>
<dbReference type="EMBL" id="JAVYJV010000012">
    <property type="protein sequence ID" value="KAK4357949.1"/>
    <property type="molecule type" value="Genomic_DNA"/>
</dbReference>
<evidence type="ECO:0000313" key="2">
    <source>
        <dbReference type="Proteomes" id="UP001291623"/>
    </source>
</evidence>
<reference evidence="1" key="1">
    <citation type="submission" date="2023-12" db="EMBL/GenBank/DDBJ databases">
        <title>Genome assembly of Anisodus tanguticus.</title>
        <authorList>
            <person name="Wang Y.-J."/>
        </authorList>
    </citation>
    <scope>NUCLEOTIDE SEQUENCE</scope>
    <source>
        <strain evidence="1">KB-2021</strain>
        <tissue evidence="1">Leaf</tissue>
    </source>
</reference>
<dbReference type="AlphaFoldDB" id="A0AAE1RVE0"/>